<feature type="transmembrane region" description="Helical" evidence="1">
    <location>
        <begin position="20"/>
        <end position="43"/>
    </location>
</feature>
<reference evidence="2 3" key="1">
    <citation type="journal article" date="2019" name="Int. J. Syst. Evol. Microbiol.">
        <title>The Global Catalogue of Microorganisms (GCM) 10K type strain sequencing project: providing services to taxonomists for standard genome sequencing and annotation.</title>
        <authorList>
            <consortium name="The Broad Institute Genomics Platform"/>
            <consortium name="The Broad Institute Genome Sequencing Center for Infectious Disease"/>
            <person name="Wu L."/>
            <person name="Ma J."/>
        </authorList>
    </citation>
    <scope>NUCLEOTIDE SEQUENCE [LARGE SCALE GENOMIC DNA]</scope>
    <source>
        <strain evidence="2 3">JCM 30072</strain>
    </source>
</reference>
<evidence type="ECO:0000313" key="2">
    <source>
        <dbReference type="EMBL" id="MFC7058005.1"/>
    </source>
</evidence>
<name>A0ABD5W373_9EURY</name>
<proteinExistence type="predicted"/>
<evidence type="ECO:0000313" key="3">
    <source>
        <dbReference type="Proteomes" id="UP001596445"/>
    </source>
</evidence>
<keyword evidence="3" id="KW-1185">Reference proteome</keyword>
<accession>A0ABD5W373</accession>
<dbReference type="AlphaFoldDB" id="A0ABD5W373"/>
<organism evidence="2 3">
    <name type="scientific">Halovenus salina</name>
    <dbReference type="NCBI Taxonomy" id="1510225"/>
    <lineage>
        <taxon>Archaea</taxon>
        <taxon>Methanobacteriati</taxon>
        <taxon>Methanobacteriota</taxon>
        <taxon>Stenosarchaea group</taxon>
        <taxon>Halobacteria</taxon>
        <taxon>Halobacteriales</taxon>
        <taxon>Haloarculaceae</taxon>
        <taxon>Halovenus</taxon>
    </lineage>
</organism>
<gene>
    <name evidence="2" type="ORF">ACFQQG_07245</name>
</gene>
<keyword evidence="1" id="KW-0472">Membrane</keyword>
<dbReference type="EMBL" id="JBHSZI010000001">
    <property type="protein sequence ID" value="MFC7058005.1"/>
    <property type="molecule type" value="Genomic_DNA"/>
</dbReference>
<evidence type="ECO:0000256" key="1">
    <source>
        <dbReference type="SAM" id="Phobius"/>
    </source>
</evidence>
<keyword evidence="1" id="KW-1133">Transmembrane helix</keyword>
<dbReference type="RefSeq" id="WP_382184818.1">
    <property type="nucleotide sequence ID" value="NZ_JBHSZI010000001.1"/>
</dbReference>
<sequence>MQPHERGDRSHAERRRAVPLRAAGYGFVAALGTYAGVVLFLGVHVVSTAHVTVPGVGQRRCFSERSGTS</sequence>
<protein>
    <submittedName>
        <fullName evidence="2">Uncharacterized protein</fullName>
    </submittedName>
</protein>
<keyword evidence="1" id="KW-0812">Transmembrane</keyword>
<dbReference type="Proteomes" id="UP001596445">
    <property type="component" value="Unassembled WGS sequence"/>
</dbReference>
<comment type="caution">
    <text evidence="2">The sequence shown here is derived from an EMBL/GenBank/DDBJ whole genome shotgun (WGS) entry which is preliminary data.</text>
</comment>